<dbReference type="Proteomes" id="UP000696294">
    <property type="component" value="Unassembled WGS sequence"/>
</dbReference>
<dbReference type="RefSeq" id="WP_168020383.1">
    <property type="nucleotide sequence ID" value="NZ_JAATEP010000072.1"/>
</dbReference>
<protein>
    <submittedName>
        <fullName evidence="1">Uncharacterized protein</fullName>
    </submittedName>
</protein>
<evidence type="ECO:0000313" key="1">
    <source>
        <dbReference type="EMBL" id="NJP97723.1"/>
    </source>
</evidence>
<evidence type="ECO:0000313" key="2">
    <source>
        <dbReference type="Proteomes" id="UP000696294"/>
    </source>
</evidence>
<name>A0ABX1BSL4_9ACTN</name>
<organism evidence="1 2">
    <name type="scientific">Nonomuraea composti</name>
    <dbReference type="NCBI Taxonomy" id="2720023"/>
    <lineage>
        <taxon>Bacteria</taxon>
        <taxon>Bacillati</taxon>
        <taxon>Actinomycetota</taxon>
        <taxon>Actinomycetes</taxon>
        <taxon>Streptosporangiales</taxon>
        <taxon>Streptosporangiaceae</taxon>
        <taxon>Nonomuraea</taxon>
    </lineage>
</organism>
<comment type="caution">
    <text evidence="1">The sequence shown here is derived from an EMBL/GenBank/DDBJ whole genome shotgun (WGS) entry which is preliminary data.</text>
</comment>
<gene>
    <name evidence="1" type="ORF">HCN51_51300</name>
</gene>
<proteinExistence type="predicted"/>
<keyword evidence="2" id="KW-1185">Reference proteome</keyword>
<reference evidence="1 2" key="1">
    <citation type="submission" date="2020-03" db="EMBL/GenBank/DDBJ databases">
        <title>WGS of actinomycetes isolated from Thailand.</title>
        <authorList>
            <person name="Thawai C."/>
        </authorList>
    </citation>
    <scope>NUCLEOTIDE SEQUENCE [LARGE SCALE GENOMIC DNA]</scope>
    <source>
        <strain evidence="1 2">FMUSA5-5</strain>
    </source>
</reference>
<dbReference type="EMBL" id="JAATEP010000072">
    <property type="protein sequence ID" value="NJP97723.1"/>
    <property type="molecule type" value="Genomic_DNA"/>
</dbReference>
<accession>A0ABX1BSL4</accession>
<sequence>MVLEPHLDDGQVVAHDQQLDLFRESVPVDHIAGAAVELEERLSVSPDVR</sequence>